<sequence length="282" mass="31310">MRQFFLIAESGTPDHRRERREDVGKSSGETYAATLAQLVPDCRVDIARPSDDDAPFLTAQEIARYDGVFITGSPMHVYNETPPVRRQLEFMRTVFKTGTPSFGSCAGLQVAVAAAGGKVRRMAERLEAGISRRITRTSEGIGHPLLEGRPAVWDAPALHADEVERLPESATLLAGNAITPIQAVEIRHGRGVFWGVQYHPELAIGEIAAALRREADALVDAGLAGDCDDVRAMADRFDALHREPHRRSHQWMLGVDDQFAVEEKRRTELLNFIRALPQLDRR</sequence>
<organism evidence="2 3">
    <name type="scientific">Qipengyuania spongiae</name>
    <dbReference type="NCBI Taxonomy" id="2909673"/>
    <lineage>
        <taxon>Bacteria</taxon>
        <taxon>Pseudomonadati</taxon>
        <taxon>Pseudomonadota</taxon>
        <taxon>Alphaproteobacteria</taxon>
        <taxon>Sphingomonadales</taxon>
        <taxon>Erythrobacteraceae</taxon>
        <taxon>Qipengyuania</taxon>
    </lineage>
</organism>
<dbReference type="SUPFAM" id="SSF52317">
    <property type="entry name" value="Class I glutamine amidotransferase-like"/>
    <property type="match status" value="1"/>
</dbReference>
<feature type="domain" description="Glutamine amidotransferase" evidence="1">
    <location>
        <begin position="42"/>
        <end position="206"/>
    </location>
</feature>
<evidence type="ECO:0000259" key="1">
    <source>
        <dbReference type="Pfam" id="PF00117"/>
    </source>
</evidence>
<accession>A0ABY5SY60</accession>
<evidence type="ECO:0000313" key="2">
    <source>
        <dbReference type="EMBL" id="UVI38801.1"/>
    </source>
</evidence>
<name>A0ABY5SY60_9SPHN</name>
<keyword evidence="2" id="KW-0315">Glutamine amidotransferase</keyword>
<dbReference type="Proteomes" id="UP001065265">
    <property type="component" value="Chromosome"/>
</dbReference>
<dbReference type="Pfam" id="PF00117">
    <property type="entry name" value="GATase"/>
    <property type="match status" value="1"/>
</dbReference>
<dbReference type="RefSeq" id="WP_265557979.1">
    <property type="nucleotide sequence ID" value="NZ_CP092471.1"/>
</dbReference>
<reference evidence="2" key="1">
    <citation type="submission" date="2022-02" db="EMBL/GenBank/DDBJ databases">
        <title>Qipengyuania spongiae sp. nov., isolated from marine sponge.</title>
        <authorList>
            <person name="Li Z."/>
            <person name="Zhang M."/>
        </authorList>
    </citation>
    <scope>NUCLEOTIDE SEQUENCE</scope>
    <source>
        <strain evidence="2">PHS-Z21</strain>
    </source>
</reference>
<dbReference type="Gene3D" id="3.40.50.880">
    <property type="match status" value="1"/>
</dbReference>
<keyword evidence="3" id="KW-1185">Reference proteome</keyword>
<proteinExistence type="predicted"/>
<dbReference type="PANTHER" id="PTHR42695:SF5">
    <property type="entry name" value="GLUTAMINE AMIDOTRANSFERASE YLR126C-RELATED"/>
    <property type="match status" value="1"/>
</dbReference>
<dbReference type="InterPro" id="IPR017926">
    <property type="entry name" value="GATASE"/>
</dbReference>
<gene>
    <name evidence="2" type="ORF">L1F33_11175</name>
</gene>
<dbReference type="PROSITE" id="PS51273">
    <property type="entry name" value="GATASE_TYPE_1"/>
    <property type="match status" value="1"/>
</dbReference>
<evidence type="ECO:0000313" key="3">
    <source>
        <dbReference type="Proteomes" id="UP001065265"/>
    </source>
</evidence>
<dbReference type="PANTHER" id="PTHR42695">
    <property type="entry name" value="GLUTAMINE AMIDOTRANSFERASE YLR126C-RELATED"/>
    <property type="match status" value="1"/>
</dbReference>
<dbReference type="CDD" id="cd01741">
    <property type="entry name" value="GATase1_1"/>
    <property type="match status" value="1"/>
</dbReference>
<dbReference type="InterPro" id="IPR029062">
    <property type="entry name" value="Class_I_gatase-like"/>
</dbReference>
<protein>
    <submittedName>
        <fullName evidence="2">Type 1 glutamine amidotransferase</fullName>
    </submittedName>
</protein>
<dbReference type="InterPro" id="IPR044992">
    <property type="entry name" value="ChyE-like"/>
</dbReference>
<dbReference type="EMBL" id="CP092471">
    <property type="protein sequence ID" value="UVI38801.1"/>
    <property type="molecule type" value="Genomic_DNA"/>
</dbReference>